<keyword evidence="5" id="KW-1185">Reference proteome</keyword>
<dbReference type="RefSeq" id="WP_265675632.1">
    <property type="nucleotide sequence ID" value="NZ_JAKRRY010000018.1"/>
</dbReference>
<accession>A0A9X3CP30</accession>
<evidence type="ECO:0000313" key="5">
    <source>
        <dbReference type="Proteomes" id="UP001155587"/>
    </source>
</evidence>
<dbReference type="Gene3D" id="3.30.2350.10">
    <property type="entry name" value="Pseudouridine synthase"/>
    <property type="match status" value="1"/>
</dbReference>
<dbReference type="PANTHER" id="PTHR21600:SF89">
    <property type="entry name" value="RIBOSOMAL LARGE SUBUNIT PSEUDOURIDINE SYNTHASE A"/>
    <property type="match status" value="1"/>
</dbReference>
<dbReference type="AlphaFoldDB" id="A0A9X3CP30"/>
<reference evidence="4" key="1">
    <citation type="submission" date="2022-02" db="EMBL/GenBank/DDBJ databases">
        <title>Vibrio sp. nov, a new bacterium isolated from seawater.</title>
        <authorList>
            <person name="Yuan Y."/>
        </authorList>
    </citation>
    <scope>NUCLEOTIDE SEQUENCE</scope>
    <source>
        <strain evidence="4">ZSDZ65</strain>
    </source>
</reference>
<dbReference type="GO" id="GO:0009982">
    <property type="term" value="F:pseudouridine synthase activity"/>
    <property type="evidence" value="ECO:0007669"/>
    <property type="project" value="InterPro"/>
</dbReference>
<comment type="caution">
    <text evidence="4">The sequence shown here is derived from an EMBL/GenBank/DDBJ whole genome shotgun (WGS) entry which is preliminary data.</text>
</comment>
<dbReference type="PANTHER" id="PTHR21600">
    <property type="entry name" value="MITOCHONDRIAL RNA PSEUDOURIDINE SYNTHASE"/>
    <property type="match status" value="1"/>
</dbReference>
<dbReference type="PROSITE" id="PS01129">
    <property type="entry name" value="PSI_RLU"/>
    <property type="match status" value="1"/>
</dbReference>
<dbReference type="InterPro" id="IPR006145">
    <property type="entry name" value="PsdUridine_synth_RsuA/RluA"/>
</dbReference>
<dbReference type="SUPFAM" id="SSF55120">
    <property type="entry name" value="Pseudouridine synthase"/>
    <property type="match status" value="1"/>
</dbReference>
<dbReference type="Proteomes" id="UP001155587">
    <property type="component" value="Unassembled WGS sequence"/>
</dbReference>
<dbReference type="CDD" id="cd02869">
    <property type="entry name" value="PseudoU_synth_RluA_like"/>
    <property type="match status" value="1"/>
</dbReference>
<dbReference type="GO" id="GO:0140098">
    <property type="term" value="F:catalytic activity, acting on RNA"/>
    <property type="evidence" value="ECO:0007669"/>
    <property type="project" value="UniProtKB-ARBA"/>
</dbReference>
<dbReference type="GO" id="GO:0000455">
    <property type="term" value="P:enzyme-directed rRNA pseudouridine synthesis"/>
    <property type="evidence" value="ECO:0007669"/>
    <property type="project" value="TreeGrafter"/>
</dbReference>
<evidence type="ECO:0000256" key="2">
    <source>
        <dbReference type="SAM" id="MobiDB-lite"/>
    </source>
</evidence>
<name>A0A9X3CP30_9VIBR</name>
<feature type="region of interest" description="Disordered" evidence="2">
    <location>
        <begin position="158"/>
        <end position="178"/>
    </location>
</feature>
<proteinExistence type="predicted"/>
<evidence type="ECO:0000259" key="3">
    <source>
        <dbReference type="Pfam" id="PF00849"/>
    </source>
</evidence>
<protein>
    <submittedName>
        <fullName evidence="4">Pseudouridine synthase</fullName>
    </submittedName>
</protein>
<dbReference type="Pfam" id="PF00849">
    <property type="entry name" value="PseudoU_synth_2"/>
    <property type="match status" value="1"/>
</dbReference>
<dbReference type="EMBL" id="JAKRRY010000018">
    <property type="protein sequence ID" value="MCW8347096.1"/>
    <property type="molecule type" value="Genomic_DNA"/>
</dbReference>
<organism evidence="4 5">
    <name type="scientific">Vibrio qingdaonensis</name>
    <dbReference type="NCBI Taxonomy" id="2829491"/>
    <lineage>
        <taxon>Bacteria</taxon>
        <taxon>Pseudomonadati</taxon>
        <taxon>Pseudomonadota</taxon>
        <taxon>Gammaproteobacteria</taxon>
        <taxon>Vibrionales</taxon>
        <taxon>Vibrionaceae</taxon>
        <taxon>Vibrio</taxon>
    </lineage>
</organism>
<keyword evidence="1" id="KW-0175">Coiled coil</keyword>
<gene>
    <name evidence="4" type="ORF">MD535_13915</name>
</gene>
<sequence>MKPNNSNVKHLLPFITDISDYTLPIAFTFPYYYTPHPLADIAMTELQDYLETQTEWSHDFTQRGMMFGVLVVKNDVGDIGYLSSFCDEVTESNGNHFSPEFFVDAIANVDMSKIQRFERQLMSLKLDIRKLKNSKNYIQLKQSLQEQRLESERQIAEHQQRNIEAKAERKQQRRDMEGHLGQSIDEASLQSFIHELGAQSSREKRAFKALKQQWQSQIAALDEQLEQEQCKIVRMETEYARLQRSFNIQQQKSCQFLNRAGVKKSLYELFEQPNQSDAQQPLSHSSEQNLPKLLQAAFLQNLTPLALGEFWWGAAPYEQIRQHKNVYPVCQSKCFEVLQHMLEGLVIDPSPLEQTPSYDKSLEIVYEDDVLVVVNKPAEFLSVSGKYISDSVQARMQARYPHATGPLIVHRLDMSTSGLLVLTLSTEANKHVQKQFIERRVEKRYTALLEGKIQQDTGVITLPLRGDLSDRPRQMVCHEQGRVAETTYRVIDVIDNRTKIHLFPKTGRTHQLRVHCAHQAGLNTPIVGDDLYGFKDSRLHLHAGYLKFQHPSTGNTMEFEVTADF</sequence>
<evidence type="ECO:0000256" key="1">
    <source>
        <dbReference type="SAM" id="Coils"/>
    </source>
</evidence>
<dbReference type="InterPro" id="IPR050188">
    <property type="entry name" value="RluA_PseudoU_synthase"/>
</dbReference>
<evidence type="ECO:0000313" key="4">
    <source>
        <dbReference type="EMBL" id="MCW8347096.1"/>
    </source>
</evidence>
<dbReference type="GO" id="GO:0003723">
    <property type="term" value="F:RNA binding"/>
    <property type="evidence" value="ECO:0007669"/>
    <property type="project" value="InterPro"/>
</dbReference>
<feature type="coiled-coil region" evidence="1">
    <location>
        <begin position="204"/>
        <end position="252"/>
    </location>
</feature>
<dbReference type="InterPro" id="IPR006224">
    <property type="entry name" value="PsdUridine_synth_RluA-like_CS"/>
</dbReference>
<dbReference type="InterPro" id="IPR020103">
    <property type="entry name" value="PsdUridine_synth_cat_dom_sf"/>
</dbReference>
<feature type="domain" description="Pseudouridine synthase RsuA/RluA-like" evidence="3">
    <location>
        <begin position="371"/>
        <end position="518"/>
    </location>
</feature>